<sequence length="211" mass="24026">MERSDRHCTGRMRCRMMGSDLLSERSDLQQTLSFCIATMQIQLLVENEERSAGARRPAGELSNGNISNQQEATAQTSSWYWKLAMAKRCRLNKSIRQRFASALKIQQMAPTKPAATIQQQRNQQQRFSSDTNSAATQLQQLAFSDADLIFSTKILDAKQDSLYRKLHHGNSKIFLTHTKQISRSNRRIERSNGQLKLVNHARVTVDVMLGN</sequence>
<dbReference type="Proteomes" id="UP000250235">
    <property type="component" value="Unassembled WGS sequence"/>
</dbReference>
<protein>
    <submittedName>
        <fullName evidence="1">Uncharacterized protein</fullName>
    </submittedName>
</protein>
<proteinExistence type="predicted"/>
<reference evidence="1 2" key="1">
    <citation type="journal article" date="2015" name="Proc. Natl. Acad. Sci. U.S.A.">
        <title>The resurrection genome of Boea hygrometrica: A blueprint for survival of dehydration.</title>
        <authorList>
            <person name="Xiao L."/>
            <person name="Yang G."/>
            <person name="Zhang L."/>
            <person name="Yang X."/>
            <person name="Zhao S."/>
            <person name="Ji Z."/>
            <person name="Zhou Q."/>
            <person name="Hu M."/>
            <person name="Wang Y."/>
            <person name="Chen M."/>
            <person name="Xu Y."/>
            <person name="Jin H."/>
            <person name="Xiao X."/>
            <person name="Hu G."/>
            <person name="Bao F."/>
            <person name="Hu Y."/>
            <person name="Wan P."/>
            <person name="Li L."/>
            <person name="Deng X."/>
            <person name="Kuang T."/>
            <person name="Xiang C."/>
            <person name="Zhu J.K."/>
            <person name="Oliver M.J."/>
            <person name="He Y."/>
        </authorList>
    </citation>
    <scope>NUCLEOTIDE SEQUENCE [LARGE SCALE GENOMIC DNA]</scope>
    <source>
        <strain evidence="2">cv. XS01</strain>
    </source>
</reference>
<evidence type="ECO:0000313" key="2">
    <source>
        <dbReference type="Proteomes" id="UP000250235"/>
    </source>
</evidence>
<organism evidence="1 2">
    <name type="scientific">Dorcoceras hygrometricum</name>
    <dbReference type="NCBI Taxonomy" id="472368"/>
    <lineage>
        <taxon>Eukaryota</taxon>
        <taxon>Viridiplantae</taxon>
        <taxon>Streptophyta</taxon>
        <taxon>Embryophyta</taxon>
        <taxon>Tracheophyta</taxon>
        <taxon>Spermatophyta</taxon>
        <taxon>Magnoliopsida</taxon>
        <taxon>eudicotyledons</taxon>
        <taxon>Gunneridae</taxon>
        <taxon>Pentapetalae</taxon>
        <taxon>asterids</taxon>
        <taxon>lamiids</taxon>
        <taxon>Lamiales</taxon>
        <taxon>Gesneriaceae</taxon>
        <taxon>Didymocarpoideae</taxon>
        <taxon>Trichosporeae</taxon>
        <taxon>Loxocarpinae</taxon>
        <taxon>Dorcoceras</taxon>
    </lineage>
</organism>
<evidence type="ECO:0000313" key="1">
    <source>
        <dbReference type="EMBL" id="KZV50037.1"/>
    </source>
</evidence>
<gene>
    <name evidence="1" type="ORF">F511_34465</name>
</gene>
<accession>A0A2Z7CVM3</accession>
<dbReference type="EMBL" id="KQ992570">
    <property type="protein sequence ID" value="KZV50037.1"/>
    <property type="molecule type" value="Genomic_DNA"/>
</dbReference>
<dbReference type="AlphaFoldDB" id="A0A2Z7CVM3"/>
<name>A0A2Z7CVM3_9LAMI</name>
<keyword evidence="2" id="KW-1185">Reference proteome</keyword>